<dbReference type="AlphaFoldDB" id="A0AAD7UJF5"/>
<dbReference type="Proteomes" id="UP001230188">
    <property type="component" value="Unassembled WGS sequence"/>
</dbReference>
<organism evidence="1 2">
    <name type="scientific">Chrysophaeum taylorii</name>
    <dbReference type="NCBI Taxonomy" id="2483200"/>
    <lineage>
        <taxon>Eukaryota</taxon>
        <taxon>Sar</taxon>
        <taxon>Stramenopiles</taxon>
        <taxon>Ochrophyta</taxon>
        <taxon>Pelagophyceae</taxon>
        <taxon>Pelagomonadales</taxon>
        <taxon>Pelagomonadaceae</taxon>
        <taxon>Chrysophaeum</taxon>
    </lineage>
</organism>
<keyword evidence="2" id="KW-1185">Reference proteome</keyword>
<protein>
    <submittedName>
        <fullName evidence="1">Uncharacterized protein</fullName>
    </submittedName>
</protein>
<gene>
    <name evidence="1" type="ORF">CTAYLR_008422</name>
</gene>
<evidence type="ECO:0000313" key="1">
    <source>
        <dbReference type="EMBL" id="KAJ8609177.1"/>
    </source>
</evidence>
<evidence type="ECO:0000313" key="2">
    <source>
        <dbReference type="Proteomes" id="UP001230188"/>
    </source>
</evidence>
<dbReference type="EMBL" id="JAQMWT010000148">
    <property type="protein sequence ID" value="KAJ8609177.1"/>
    <property type="molecule type" value="Genomic_DNA"/>
</dbReference>
<name>A0AAD7UJF5_9STRA</name>
<proteinExistence type="predicted"/>
<sequence>MPVVKTGEAKAVGTVTYTSWDKHLTKTTFALDEAKPPLLWRTMEVGMEKVEMSGEACVSLATAIGQIEAYQTKFADCVTGDDMAAIAKTLTDAAPADPKDLVAAEKEAEAAAAAEADY</sequence>
<comment type="caution">
    <text evidence="1">The sequence shown here is derived from an EMBL/GenBank/DDBJ whole genome shotgun (WGS) entry which is preliminary data.</text>
</comment>
<reference evidence="1" key="1">
    <citation type="submission" date="2023-01" db="EMBL/GenBank/DDBJ databases">
        <title>Metagenome sequencing of chrysophaentin producing Chrysophaeum taylorii.</title>
        <authorList>
            <person name="Davison J."/>
            <person name="Bewley C."/>
        </authorList>
    </citation>
    <scope>NUCLEOTIDE SEQUENCE</scope>
    <source>
        <strain evidence="1">NIES-1699</strain>
    </source>
</reference>
<accession>A0AAD7UJF5</accession>